<proteinExistence type="predicted"/>
<evidence type="ECO:0000256" key="2">
    <source>
        <dbReference type="SAM" id="SignalP"/>
    </source>
</evidence>
<feature type="signal peptide" evidence="2">
    <location>
        <begin position="1"/>
        <end position="21"/>
    </location>
</feature>
<keyword evidence="4" id="KW-1185">Reference proteome</keyword>
<reference evidence="3 4" key="1">
    <citation type="submission" date="2019-05" db="EMBL/GenBank/DDBJ databases">
        <title>Emergence of the Ug99 lineage of the wheat stem rust pathogen through somatic hybridization.</title>
        <authorList>
            <person name="Li F."/>
            <person name="Upadhyaya N.M."/>
            <person name="Sperschneider J."/>
            <person name="Matny O."/>
            <person name="Nguyen-Phuc H."/>
            <person name="Mago R."/>
            <person name="Raley C."/>
            <person name="Miller M.E."/>
            <person name="Silverstein K.A.T."/>
            <person name="Henningsen E."/>
            <person name="Hirsch C.D."/>
            <person name="Visser B."/>
            <person name="Pretorius Z.A."/>
            <person name="Steffenson B.J."/>
            <person name="Schwessinger B."/>
            <person name="Dodds P.N."/>
            <person name="Figueroa M."/>
        </authorList>
    </citation>
    <scope>NUCLEOTIDE SEQUENCE [LARGE SCALE GENOMIC DNA]</scope>
    <source>
        <strain evidence="3">21-0</strain>
    </source>
</reference>
<organism evidence="3 4">
    <name type="scientific">Puccinia graminis f. sp. tritici</name>
    <dbReference type="NCBI Taxonomy" id="56615"/>
    <lineage>
        <taxon>Eukaryota</taxon>
        <taxon>Fungi</taxon>
        <taxon>Dikarya</taxon>
        <taxon>Basidiomycota</taxon>
        <taxon>Pucciniomycotina</taxon>
        <taxon>Pucciniomycetes</taxon>
        <taxon>Pucciniales</taxon>
        <taxon>Pucciniaceae</taxon>
        <taxon>Puccinia</taxon>
    </lineage>
</organism>
<sequence>MRALPVFIIKCLFLLAPLASSNFAGERCKACKAYQVHRTSEAQPWTCAEFGCSKPGTQGCFNEAMCDRYNCYNCNTDEWRPRQNVVCNIHKDILPKELLVANQPHPNGRFGANDPARGLEVETSRARNRLGYFLPGDQNPSEASASASASTRRRDAQGRYLPR</sequence>
<protein>
    <submittedName>
        <fullName evidence="3">Uncharacterized protein</fullName>
    </submittedName>
</protein>
<comment type="caution">
    <text evidence="3">The sequence shown here is derived from an EMBL/GenBank/DDBJ whole genome shotgun (WGS) entry which is preliminary data.</text>
</comment>
<feature type="chain" id="PRO_5023000177" evidence="2">
    <location>
        <begin position="22"/>
        <end position="163"/>
    </location>
</feature>
<evidence type="ECO:0000313" key="3">
    <source>
        <dbReference type="EMBL" id="KAA1101528.1"/>
    </source>
</evidence>
<gene>
    <name evidence="3" type="ORF">PGT21_023652</name>
</gene>
<dbReference type="EMBL" id="VSWC01000053">
    <property type="protein sequence ID" value="KAA1101528.1"/>
    <property type="molecule type" value="Genomic_DNA"/>
</dbReference>
<evidence type="ECO:0000313" key="4">
    <source>
        <dbReference type="Proteomes" id="UP000324748"/>
    </source>
</evidence>
<name>A0A5B0PLV6_PUCGR</name>
<dbReference type="AlphaFoldDB" id="A0A5B0PLV6"/>
<accession>A0A5B0PLV6</accession>
<feature type="region of interest" description="Disordered" evidence="1">
    <location>
        <begin position="131"/>
        <end position="163"/>
    </location>
</feature>
<keyword evidence="2" id="KW-0732">Signal</keyword>
<evidence type="ECO:0000256" key="1">
    <source>
        <dbReference type="SAM" id="MobiDB-lite"/>
    </source>
</evidence>
<dbReference type="Proteomes" id="UP000324748">
    <property type="component" value="Unassembled WGS sequence"/>
</dbReference>